<feature type="compositionally biased region" description="Polar residues" evidence="12">
    <location>
        <begin position="237"/>
        <end position="260"/>
    </location>
</feature>
<dbReference type="PROSITE" id="PS50030">
    <property type="entry name" value="UBA"/>
    <property type="match status" value="1"/>
</dbReference>
<dbReference type="GO" id="GO:0005509">
    <property type="term" value="F:calcium ion binding"/>
    <property type="evidence" value="ECO:0007669"/>
    <property type="project" value="InterPro"/>
</dbReference>
<gene>
    <name evidence="16" type="ORF">LEL_03817</name>
</gene>
<dbReference type="OrthoDB" id="524326at2759"/>
<dbReference type="SMART" id="SM00165">
    <property type="entry name" value="UBA"/>
    <property type="match status" value="1"/>
</dbReference>
<feature type="compositionally biased region" description="Polar residues" evidence="12">
    <location>
        <begin position="465"/>
        <end position="477"/>
    </location>
</feature>
<dbReference type="GO" id="GO:0003779">
    <property type="term" value="F:actin binding"/>
    <property type="evidence" value="ECO:0007669"/>
    <property type="project" value="UniProtKB-KW"/>
</dbReference>
<keyword evidence="9" id="KW-0963">Cytoplasm</keyword>
<evidence type="ECO:0000256" key="8">
    <source>
        <dbReference type="ARBA" id="ARBA00023203"/>
    </source>
</evidence>
<evidence type="ECO:0000259" key="14">
    <source>
        <dbReference type="PROSITE" id="PS50031"/>
    </source>
</evidence>
<dbReference type="PROSITE" id="PS50031">
    <property type="entry name" value="EH"/>
    <property type="match status" value="3"/>
</dbReference>
<dbReference type="PANTHER" id="PTHR11216">
    <property type="entry name" value="EH DOMAIN"/>
    <property type="match status" value="1"/>
</dbReference>
<feature type="compositionally biased region" description="Polar residues" evidence="12">
    <location>
        <begin position="436"/>
        <end position="448"/>
    </location>
</feature>
<feature type="compositionally biased region" description="Polar residues" evidence="12">
    <location>
        <begin position="693"/>
        <end position="702"/>
    </location>
</feature>
<dbReference type="GO" id="GO:0030479">
    <property type="term" value="C:actin cortical patch"/>
    <property type="evidence" value="ECO:0007669"/>
    <property type="project" value="UniProtKB-SubCell"/>
</dbReference>
<evidence type="ECO:0000256" key="11">
    <source>
        <dbReference type="SAM" id="Coils"/>
    </source>
</evidence>
<dbReference type="PANTHER" id="PTHR11216:SF170">
    <property type="entry name" value="DYNAMIN ASSOCIATED PROTEIN 160, ISOFORM D"/>
    <property type="match status" value="1"/>
</dbReference>
<dbReference type="PROSITE" id="PS50222">
    <property type="entry name" value="EF_HAND_2"/>
    <property type="match status" value="1"/>
</dbReference>
<feature type="compositionally biased region" description="Polar residues" evidence="12">
    <location>
        <begin position="747"/>
        <end position="757"/>
    </location>
</feature>
<feature type="compositionally biased region" description="Pro residues" evidence="12">
    <location>
        <begin position="353"/>
        <end position="364"/>
    </location>
</feature>
<feature type="domain" description="UBA" evidence="13">
    <location>
        <begin position="1158"/>
        <end position="1198"/>
    </location>
</feature>
<protein>
    <submittedName>
        <fullName evidence="16">EF hand domain protein</fullName>
    </submittedName>
</protein>
<evidence type="ECO:0000256" key="5">
    <source>
        <dbReference type="ARBA" id="ARBA00022583"/>
    </source>
</evidence>
<dbReference type="GO" id="GO:0005886">
    <property type="term" value="C:plasma membrane"/>
    <property type="evidence" value="ECO:0007669"/>
    <property type="project" value="UniProtKB-SubCell"/>
</dbReference>
<feature type="domain" description="EF-hand" evidence="15">
    <location>
        <begin position="312"/>
        <end position="347"/>
    </location>
</feature>
<keyword evidence="9" id="KW-0206">Cytoskeleton</keyword>
<evidence type="ECO:0000256" key="9">
    <source>
        <dbReference type="ARBA" id="ARBA00023212"/>
    </source>
</evidence>
<keyword evidence="6" id="KW-0967">Endosome</keyword>
<organism evidence="16 17">
    <name type="scientific">Akanthomyces lecanii RCEF 1005</name>
    <dbReference type="NCBI Taxonomy" id="1081108"/>
    <lineage>
        <taxon>Eukaryota</taxon>
        <taxon>Fungi</taxon>
        <taxon>Dikarya</taxon>
        <taxon>Ascomycota</taxon>
        <taxon>Pezizomycotina</taxon>
        <taxon>Sordariomycetes</taxon>
        <taxon>Hypocreomycetidae</taxon>
        <taxon>Hypocreales</taxon>
        <taxon>Cordycipitaceae</taxon>
        <taxon>Akanthomyces</taxon>
        <taxon>Cordyceps confragosa</taxon>
    </lineage>
</organism>
<feature type="compositionally biased region" description="Pro residues" evidence="12">
    <location>
        <begin position="373"/>
        <end position="395"/>
    </location>
</feature>
<feature type="compositionally biased region" description="Low complexity" evidence="12">
    <location>
        <begin position="987"/>
        <end position="1006"/>
    </location>
</feature>
<evidence type="ECO:0000256" key="10">
    <source>
        <dbReference type="ARBA" id="ARBA00025194"/>
    </source>
</evidence>
<evidence type="ECO:0000256" key="7">
    <source>
        <dbReference type="ARBA" id="ARBA00023054"/>
    </source>
</evidence>
<feature type="compositionally biased region" description="Acidic residues" evidence="12">
    <location>
        <begin position="1038"/>
        <end position="1047"/>
    </location>
</feature>
<feature type="compositionally biased region" description="Basic and acidic residues" evidence="12">
    <location>
        <begin position="972"/>
        <end position="986"/>
    </location>
</feature>
<feature type="compositionally biased region" description="Basic and acidic residues" evidence="12">
    <location>
        <begin position="1134"/>
        <end position="1144"/>
    </location>
</feature>
<comment type="function">
    <text evidence="10">Component of the PAN1 actin cytoskeleton-regulatory complex required for the internalization of endosomes during actin-coupled endocytosis. The complex links the site of endocytosis to the cell membrane-associated actin cytoskeleton. Mediates uptake of external molecules and vacuolar degradation of plasma membrane proteins. Plays a role in the proper organization of the cell membrane-associated actin cytoskeleton and promotes its destabilization.</text>
</comment>
<dbReference type="InterPro" id="IPR002048">
    <property type="entry name" value="EF_hand_dom"/>
</dbReference>
<evidence type="ECO:0000256" key="4">
    <source>
        <dbReference type="ARBA" id="ARBA00011159"/>
    </source>
</evidence>
<dbReference type="CDD" id="cd00052">
    <property type="entry name" value="EH"/>
    <property type="match status" value="3"/>
</dbReference>
<dbReference type="Proteomes" id="UP000076881">
    <property type="component" value="Unassembled WGS sequence"/>
</dbReference>
<evidence type="ECO:0000313" key="16">
    <source>
        <dbReference type="EMBL" id="OAA80331.1"/>
    </source>
</evidence>
<feature type="coiled-coil region" evidence="11">
    <location>
        <begin position="501"/>
        <end position="563"/>
    </location>
</feature>
<evidence type="ECO:0000256" key="6">
    <source>
        <dbReference type="ARBA" id="ARBA00022753"/>
    </source>
</evidence>
<comment type="subcellular location">
    <subcellularLocation>
        <location evidence="3">Cell membrane</location>
        <topology evidence="3">Peripheral membrane protein</topology>
        <orientation evidence="3">Cytoplasmic side</orientation>
    </subcellularLocation>
    <subcellularLocation>
        <location evidence="2">Cytoplasm</location>
        <location evidence="2">Cytoskeleton</location>
        <location evidence="2">Actin patch</location>
    </subcellularLocation>
    <subcellularLocation>
        <location evidence="1">Endosome membrane</location>
        <topology evidence="1">Peripheral membrane protein</topology>
        <orientation evidence="1">Cytoplasmic side</orientation>
    </subcellularLocation>
</comment>
<feature type="domain" description="EH" evidence="14">
    <location>
        <begin position="21"/>
        <end position="107"/>
    </location>
</feature>
<proteinExistence type="predicted"/>
<feature type="compositionally biased region" description="Basic and acidic residues" evidence="12">
    <location>
        <begin position="849"/>
        <end position="860"/>
    </location>
</feature>
<feature type="region of interest" description="Disordered" evidence="12">
    <location>
        <begin position="659"/>
        <end position="1170"/>
    </location>
</feature>
<reference evidence="16 17" key="1">
    <citation type="journal article" date="2016" name="Genome Biol. Evol.">
        <title>Divergent and convergent evolution of fungal pathogenicity.</title>
        <authorList>
            <person name="Shang Y."/>
            <person name="Xiao G."/>
            <person name="Zheng P."/>
            <person name="Cen K."/>
            <person name="Zhan S."/>
            <person name="Wang C."/>
        </authorList>
    </citation>
    <scope>NUCLEOTIDE SEQUENCE [LARGE SCALE GENOMIC DNA]</scope>
    <source>
        <strain evidence="16 17">RCEF 1005</strain>
    </source>
</reference>
<feature type="region of interest" description="Disordered" evidence="12">
    <location>
        <begin position="465"/>
        <end position="501"/>
    </location>
</feature>
<dbReference type="InterPro" id="IPR015940">
    <property type="entry name" value="UBA"/>
</dbReference>
<feature type="compositionally biased region" description="Basic and acidic residues" evidence="12">
    <location>
        <begin position="659"/>
        <end position="675"/>
    </location>
</feature>
<dbReference type="Pfam" id="PF00627">
    <property type="entry name" value="UBA"/>
    <property type="match status" value="1"/>
</dbReference>
<dbReference type="GO" id="GO:0006897">
    <property type="term" value="P:endocytosis"/>
    <property type="evidence" value="ECO:0007669"/>
    <property type="project" value="UniProtKB-KW"/>
</dbReference>
<keyword evidence="7 11" id="KW-0175">Coiled coil</keyword>
<evidence type="ECO:0000256" key="12">
    <source>
        <dbReference type="SAM" id="MobiDB-lite"/>
    </source>
</evidence>
<feature type="region of interest" description="Disordered" evidence="12">
    <location>
        <begin position="350"/>
        <end position="449"/>
    </location>
</feature>
<evidence type="ECO:0000259" key="15">
    <source>
        <dbReference type="PROSITE" id="PS50222"/>
    </source>
</evidence>
<dbReference type="AlphaFoldDB" id="A0A168JEE3"/>
<feature type="compositionally biased region" description="Low complexity" evidence="12">
    <location>
        <begin position="893"/>
        <end position="902"/>
    </location>
</feature>
<dbReference type="GO" id="GO:0010008">
    <property type="term" value="C:endosome membrane"/>
    <property type="evidence" value="ECO:0007669"/>
    <property type="project" value="UniProtKB-SubCell"/>
</dbReference>
<keyword evidence="8" id="KW-0009">Actin-binding</keyword>
<dbReference type="InterPro" id="IPR009060">
    <property type="entry name" value="UBA-like_sf"/>
</dbReference>
<feature type="compositionally biased region" description="Basic and acidic residues" evidence="12">
    <location>
        <begin position="1153"/>
        <end position="1163"/>
    </location>
</feature>
<dbReference type="SMART" id="SM00027">
    <property type="entry name" value="EH"/>
    <property type="match status" value="3"/>
</dbReference>
<dbReference type="STRING" id="1081108.A0A168JEE3"/>
<dbReference type="EMBL" id="AZHF01000002">
    <property type="protein sequence ID" value="OAA80331.1"/>
    <property type="molecule type" value="Genomic_DNA"/>
</dbReference>
<dbReference type="SUPFAM" id="SSF46934">
    <property type="entry name" value="UBA-like"/>
    <property type="match status" value="1"/>
</dbReference>
<dbReference type="Gene3D" id="1.10.238.10">
    <property type="entry name" value="EF-hand"/>
    <property type="match status" value="3"/>
</dbReference>
<dbReference type="SMART" id="SM00054">
    <property type="entry name" value="EFh"/>
    <property type="match status" value="4"/>
</dbReference>
<dbReference type="Gene3D" id="1.10.8.10">
    <property type="entry name" value="DNA helicase RuvA subunit, C-terminal domain"/>
    <property type="match status" value="1"/>
</dbReference>
<sequence>MSADAGPSSAAQPNLNLTPDEKRVYGQLFRQADTDGVGVVTGDVAVTFFDKTRLDSRVLGEIWQIADKENRGFLTPTGFGIVLRLIGHAQAGSEPTKELALQPGPLPRFDGFALPSVASPIPAQHSGTPAGARIPPLTPDKITQYKSLFDRQPLQGGMLPGEQARSIFDRSGLPNETLGSIWGLVDTQQRGALSAPEFIVAMHLLTSTNSGALRSLPTVLPPAILEVAAGRGPARQSPRTSNAGLPRQLTGQLSGQQRTGSPLGRPPQTGGDWLVTSADKARFDQLYATLDKTNKGYITGEEAVPFLSQSNLSEDALAQVWDLADVNSQGQLTRDEFAVAMYLIRQQRLNPSTPLPSTLPPNLIPPSLRTQARPPPATGSPFDPPPMVRPPPPQPKSAMDDLFGLDTSPIPPPPAPRQDPMSTGGSGTDPFAGGPTNATPSSPITGGNNFKAFVPSSSFGRGLTTHNTGSLVTSQPPASEDLLADNNPEESKNITGESTELANLSNQISTLSTQMQETQSKRTATQNDLNQTNTQKQNFQQRLAQLRTLYEKEAQDTRSLEEQLRTSRTETQKLQGECMTLEGTLSDAQAQRQQVLTALQSDQQENTSLRERIRVANAELTQLKPQIEKLKMEARQQKGLVAINKKQLLTTEGERDKLKTEVADLGKAPSEETTRGGDTTSAANTPGAGVTSPALSTASGNNPFFKRTASSDIMGVFSPPAGTDGTDDIFGPSGGAAGQAPAPFRPQTTGNSTSSGGQAPAPFRPQTTGTSTASAGSFSTPPSSTPVLSRQTTLRVDNPPPPPESRQISSSFLPFGAPAESVSSSRQVSPPASRADGSVTDGPSAAGKSIDEGSKEEEAKTPTAGDGKAIVSPGKENAAPFSDDSDKAKADFDNAFAAFTSSKSAPTAEATAPKPQSAFDTEFPPISEIERDDESDSESDQGGFDDDFAPTSPGKDKAAQKATPPVAAPLPEKVEETTEAPKEEKSTFPAIVAAPTAVPTAAPTAAQGSSVDDIFGPSASSTGAAAPVAATQHKGVFDDLDDDFEGLEEAKEGSADDDFANISRSGFEDYNAGFDSPPASQAKGDHGGFGNESSFDFIPSNPAGAESKGAESHDWDAIFSGLDSSDPAGSTAADSKKDESKLLDRPPAVGRALTDKGEHDDPILKSLTGMGYSRPDALAALEKYDYNLERAANFLASKS</sequence>
<feature type="compositionally biased region" description="Acidic residues" evidence="12">
    <location>
        <begin position="930"/>
        <end position="948"/>
    </location>
</feature>
<feature type="compositionally biased region" description="Polar residues" evidence="12">
    <location>
        <begin position="821"/>
        <end position="830"/>
    </location>
</feature>
<keyword evidence="17" id="KW-1185">Reference proteome</keyword>
<feature type="region of interest" description="Disordered" evidence="12">
    <location>
        <begin position="230"/>
        <end position="273"/>
    </location>
</feature>
<feature type="domain" description="EH" evidence="14">
    <location>
        <begin position="279"/>
        <end position="370"/>
    </location>
</feature>
<dbReference type="Pfam" id="PF12763">
    <property type="entry name" value="EH"/>
    <property type="match status" value="3"/>
</dbReference>
<feature type="domain" description="EH" evidence="14">
    <location>
        <begin position="141"/>
        <end position="231"/>
    </location>
</feature>
<evidence type="ECO:0000256" key="1">
    <source>
        <dbReference type="ARBA" id="ARBA00004125"/>
    </source>
</evidence>
<dbReference type="InterPro" id="IPR000261">
    <property type="entry name" value="EH_dom"/>
</dbReference>
<name>A0A168JEE3_CORDF</name>
<feature type="compositionally biased region" description="Low complexity" evidence="12">
    <location>
        <begin position="767"/>
        <end position="786"/>
    </location>
</feature>
<evidence type="ECO:0000256" key="2">
    <source>
        <dbReference type="ARBA" id="ARBA00004134"/>
    </source>
</evidence>
<keyword evidence="5" id="KW-0254">Endocytosis</keyword>
<comment type="caution">
    <text evidence="16">The sequence shown here is derived from an EMBL/GenBank/DDBJ whole genome shotgun (WGS) entry which is preliminary data.</text>
</comment>
<comment type="subunit">
    <text evidence="4">Component of the PAN1 actin cytoskeleton-regulatory complex.</text>
</comment>
<evidence type="ECO:0000259" key="13">
    <source>
        <dbReference type="PROSITE" id="PS50030"/>
    </source>
</evidence>
<dbReference type="GO" id="GO:0016197">
    <property type="term" value="P:endosomal transport"/>
    <property type="evidence" value="ECO:0007669"/>
    <property type="project" value="TreeGrafter"/>
</dbReference>
<feature type="compositionally biased region" description="Low complexity" evidence="12">
    <location>
        <begin position="1016"/>
        <end position="1031"/>
    </location>
</feature>
<dbReference type="SUPFAM" id="SSF47473">
    <property type="entry name" value="EF-hand"/>
    <property type="match status" value="3"/>
</dbReference>
<evidence type="ECO:0000256" key="3">
    <source>
        <dbReference type="ARBA" id="ARBA00004413"/>
    </source>
</evidence>
<accession>A0A168JEE3</accession>
<dbReference type="InterPro" id="IPR011992">
    <property type="entry name" value="EF-hand-dom_pair"/>
</dbReference>
<evidence type="ECO:0000313" key="17">
    <source>
        <dbReference type="Proteomes" id="UP000076881"/>
    </source>
</evidence>